<dbReference type="Gramene" id="PAN36123">
    <property type="protein sequence ID" value="PAN36123"/>
    <property type="gene ID" value="PAHAL_6G259000"/>
</dbReference>
<protein>
    <submittedName>
        <fullName evidence="2">Uncharacterized protein</fullName>
    </submittedName>
</protein>
<dbReference type="Proteomes" id="UP000243499">
    <property type="component" value="Chromosome 6"/>
</dbReference>
<name>A0A2S3I3U7_9POAL</name>
<feature type="compositionally biased region" description="Polar residues" evidence="1">
    <location>
        <begin position="53"/>
        <end position="63"/>
    </location>
</feature>
<proteinExistence type="predicted"/>
<accession>A0A2S3I3U7</accession>
<gene>
    <name evidence="2" type="ORF">PAHAL_6G259000</name>
</gene>
<organism evidence="2">
    <name type="scientific">Panicum hallii</name>
    <dbReference type="NCBI Taxonomy" id="206008"/>
    <lineage>
        <taxon>Eukaryota</taxon>
        <taxon>Viridiplantae</taxon>
        <taxon>Streptophyta</taxon>
        <taxon>Embryophyta</taxon>
        <taxon>Tracheophyta</taxon>
        <taxon>Spermatophyta</taxon>
        <taxon>Magnoliopsida</taxon>
        <taxon>Liliopsida</taxon>
        <taxon>Poales</taxon>
        <taxon>Poaceae</taxon>
        <taxon>PACMAD clade</taxon>
        <taxon>Panicoideae</taxon>
        <taxon>Panicodae</taxon>
        <taxon>Paniceae</taxon>
        <taxon>Panicinae</taxon>
        <taxon>Panicum</taxon>
        <taxon>Panicum sect. Panicum</taxon>
    </lineage>
</organism>
<dbReference type="AlphaFoldDB" id="A0A2S3I3U7"/>
<dbReference type="EMBL" id="CM008051">
    <property type="protein sequence ID" value="PAN36123.1"/>
    <property type="molecule type" value="Genomic_DNA"/>
</dbReference>
<feature type="region of interest" description="Disordered" evidence="1">
    <location>
        <begin position="43"/>
        <end position="63"/>
    </location>
</feature>
<evidence type="ECO:0000256" key="1">
    <source>
        <dbReference type="SAM" id="MobiDB-lite"/>
    </source>
</evidence>
<evidence type="ECO:0000313" key="2">
    <source>
        <dbReference type="EMBL" id="PAN36123.1"/>
    </source>
</evidence>
<sequence length="63" mass="7491">MYWRHWRGVRLLEREERNNGFLPSSSGLVGCFAWRKKNSKRKRRITHRLQAANERTSSGFGDV</sequence>
<dbReference type="PROSITE" id="PS51257">
    <property type="entry name" value="PROKAR_LIPOPROTEIN"/>
    <property type="match status" value="1"/>
</dbReference>
<reference evidence="2" key="1">
    <citation type="submission" date="2018-04" db="EMBL/GenBank/DDBJ databases">
        <title>WGS assembly of Panicum hallii.</title>
        <authorList>
            <person name="Lovell J."/>
            <person name="Jenkins J."/>
            <person name="Lowry D."/>
            <person name="Mamidi S."/>
            <person name="Sreedasyam A."/>
            <person name="Weng X."/>
            <person name="Barry K."/>
            <person name="Bonette J."/>
            <person name="Campitelli B."/>
            <person name="Daum C."/>
            <person name="Gordon S."/>
            <person name="Gould B."/>
            <person name="Lipzen A."/>
            <person name="Macqueen A."/>
            <person name="Palacio-Mejia J."/>
            <person name="Plott C."/>
            <person name="Shakirov E."/>
            <person name="Shu S."/>
            <person name="Yoshinaga Y."/>
            <person name="Zane M."/>
            <person name="Rokhsar D."/>
            <person name="Grimwood J."/>
            <person name="Schmutz J."/>
            <person name="Juenger T."/>
        </authorList>
    </citation>
    <scope>NUCLEOTIDE SEQUENCE [LARGE SCALE GENOMIC DNA]</scope>
    <source>
        <strain evidence="2">FIL2</strain>
    </source>
</reference>